<evidence type="ECO:0000313" key="2">
    <source>
        <dbReference type="Proteomes" id="UP000274131"/>
    </source>
</evidence>
<gene>
    <name evidence="1" type="ORF">EVEC_LOCUS11609</name>
</gene>
<evidence type="ECO:0000313" key="1">
    <source>
        <dbReference type="EMBL" id="VDD96858.1"/>
    </source>
</evidence>
<sequence>MEIERRRKAGLPLISKDLIDPKRVAQQLPSEEELRDFDVLI</sequence>
<proteinExistence type="predicted"/>
<dbReference type="EMBL" id="UXUI01012382">
    <property type="protein sequence ID" value="VDD96858.1"/>
    <property type="molecule type" value="Genomic_DNA"/>
</dbReference>
<keyword evidence="2" id="KW-1185">Reference proteome</keyword>
<dbReference type="Proteomes" id="UP000274131">
    <property type="component" value="Unassembled WGS sequence"/>
</dbReference>
<name>A0A3P6IQB3_ENTVE</name>
<reference evidence="1 2" key="1">
    <citation type="submission" date="2018-10" db="EMBL/GenBank/DDBJ databases">
        <authorList>
            <consortium name="Pathogen Informatics"/>
        </authorList>
    </citation>
    <scope>NUCLEOTIDE SEQUENCE [LARGE SCALE GENOMIC DNA]</scope>
</reference>
<protein>
    <submittedName>
        <fullName evidence="1">Uncharacterized protein</fullName>
    </submittedName>
</protein>
<organism evidence="1 2">
    <name type="scientific">Enterobius vermicularis</name>
    <name type="common">Human pinworm</name>
    <dbReference type="NCBI Taxonomy" id="51028"/>
    <lineage>
        <taxon>Eukaryota</taxon>
        <taxon>Metazoa</taxon>
        <taxon>Ecdysozoa</taxon>
        <taxon>Nematoda</taxon>
        <taxon>Chromadorea</taxon>
        <taxon>Rhabditida</taxon>
        <taxon>Spirurina</taxon>
        <taxon>Oxyuridomorpha</taxon>
        <taxon>Oxyuroidea</taxon>
        <taxon>Oxyuridae</taxon>
        <taxon>Enterobius</taxon>
    </lineage>
</organism>
<dbReference type="STRING" id="51028.A0A3P6IQB3"/>
<accession>A0A3P6IQB3</accession>
<dbReference type="OrthoDB" id="5917019at2759"/>
<dbReference type="AlphaFoldDB" id="A0A3P6IQB3"/>